<reference evidence="1" key="1">
    <citation type="journal article" date="2014" name="Int. J. Syst. Evol. Microbiol.">
        <title>Complete genome sequence of Corynebacterium casei LMG S-19264T (=DSM 44701T), isolated from a smear-ripened cheese.</title>
        <authorList>
            <consortium name="US DOE Joint Genome Institute (JGI-PGF)"/>
            <person name="Walter F."/>
            <person name="Albersmeier A."/>
            <person name="Kalinowski J."/>
            <person name="Ruckert C."/>
        </authorList>
    </citation>
    <scope>NUCLEOTIDE SEQUENCE</scope>
    <source>
        <strain evidence="1">JCM 12289</strain>
    </source>
</reference>
<organism evidence="1 2">
    <name type="scientific">Halococcus dombrowskii</name>
    <dbReference type="NCBI Taxonomy" id="179637"/>
    <lineage>
        <taxon>Archaea</taxon>
        <taxon>Methanobacteriati</taxon>
        <taxon>Methanobacteriota</taxon>
        <taxon>Stenosarchaea group</taxon>
        <taxon>Halobacteria</taxon>
        <taxon>Halobacteriales</taxon>
        <taxon>Halococcaceae</taxon>
        <taxon>Halococcus</taxon>
    </lineage>
</organism>
<sequence>MTGHAVDALARLADIVETEHTTIPSLGGIVLAGSGGGGPPKRVTHRCSVAGGHQCPESGVKVNVSAATPAVLWRPRLRCGWGSGCGGGAVRSWRMKGEARRHERSECRDRRERAEGFGGAEAGAVRCGKRSIRANERERGSP</sequence>
<comment type="caution">
    <text evidence="1">The sequence shown here is derived from an EMBL/GenBank/DDBJ whole genome shotgun (WGS) entry which is preliminary data.</text>
</comment>
<name>A0AAV3SF24_HALDO</name>
<gene>
    <name evidence="1" type="ORF">GCM10008985_13620</name>
</gene>
<accession>A0AAV3SF24</accession>
<evidence type="ECO:0000313" key="2">
    <source>
        <dbReference type="Proteomes" id="UP001500962"/>
    </source>
</evidence>
<reference evidence="1" key="2">
    <citation type="submission" date="2023-12" db="EMBL/GenBank/DDBJ databases">
        <authorList>
            <person name="Sun Q."/>
            <person name="Inoue M."/>
        </authorList>
    </citation>
    <scope>NUCLEOTIDE SEQUENCE</scope>
    <source>
        <strain evidence="1">JCM 12289</strain>
    </source>
</reference>
<evidence type="ECO:0000313" key="1">
    <source>
        <dbReference type="EMBL" id="GAA0458649.1"/>
    </source>
</evidence>
<protein>
    <submittedName>
        <fullName evidence="1">Uncharacterized protein</fullName>
    </submittedName>
</protein>
<dbReference type="EMBL" id="BAAADN010000022">
    <property type="protein sequence ID" value="GAA0458649.1"/>
    <property type="molecule type" value="Genomic_DNA"/>
</dbReference>
<proteinExistence type="predicted"/>
<dbReference type="AlphaFoldDB" id="A0AAV3SF24"/>
<dbReference type="Proteomes" id="UP001500962">
    <property type="component" value="Unassembled WGS sequence"/>
</dbReference>